<dbReference type="PANTHER" id="PTHR44846:SF17">
    <property type="entry name" value="GNTR-FAMILY TRANSCRIPTIONAL REGULATOR"/>
    <property type="match status" value="1"/>
</dbReference>
<evidence type="ECO:0000256" key="5">
    <source>
        <dbReference type="SAM" id="MobiDB-lite"/>
    </source>
</evidence>
<dbReference type="PANTHER" id="PTHR44846">
    <property type="entry name" value="MANNOSYL-D-GLYCERATE TRANSPORT/METABOLISM SYSTEM REPRESSOR MNGR-RELATED"/>
    <property type="match status" value="1"/>
</dbReference>
<dbReference type="PROSITE" id="PS50949">
    <property type="entry name" value="HTH_GNTR"/>
    <property type="match status" value="1"/>
</dbReference>
<dbReference type="PRINTS" id="PR00035">
    <property type="entry name" value="HTHGNTR"/>
</dbReference>
<accession>A0ABN2VJW5</accession>
<evidence type="ECO:0000256" key="1">
    <source>
        <dbReference type="ARBA" id="ARBA00023015"/>
    </source>
</evidence>
<feature type="coiled-coil region" evidence="4">
    <location>
        <begin position="104"/>
        <end position="131"/>
    </location>
</feature>
<evidence type="ECO:0000256" key="2">
    <source>
        <dbReference type="ARBA" id="ARBA00023125"/>
    </source>
</evidence>
<evidence type="ECO:0000259" key="6">
    <source>
        <dbReference type="PROSITE" id="PS50949"/>
    </source>
</evidence>
<proteinExistence type="predicted"/>
<dbReference type="InterPro" id="IPR036388">
    <property type="entry name" value="WH-like_DNA-bd_sf"/>
</dbReference>
<keyword evidence="1" id="KW-0805">Transcription regulation</keyword>
<dbReference type="InterPro" id="IPR000524">
    <property type="entry name" value="Tscrpt_reg_HTH_GntR"/>
</dbReference>
<keyword evidence="4" id="KW-0175">Coiled coil</keyword>
<keyword evidence="8" id="KW-1185">Reference proteome</keyword>
<sequence>MSLSTSDPRPPYQQAADLIRREIESGKIKPGEQVPSYRELQERFDIANMTARSALRVLRDEGLIYTVQGRGSYVADAAPAAGIKPGSKTSDQSDPGSGVSADELRALREQLRIMSADLQDIKREVAELKAAKPQAE</sequence>
<protein>
    <recommendedName>
        <fullName evidence="6">HTH gntR-type domain-containing protein</fullName>
    </recommendedName>
</protein>
<feature type="domain" description="HTH gntR-type" evidence="6">
    <location>
        <begin position="9"/>
        <end position="77"/>
    </location>
</feature>
<organism evidence="7 8">
    <name type="scientific">Streptomyces albiaxialis</name>
    <dbReference type="NCBI Taxonomy" id="329523"/>
    <lineage>
        <taxon>Bacteria</taxon>
        <taxon>Bacillati</taxon>
        <taxon>Actinomycetota</taxon>
        <taxon>Actinomycetes</taxon>
        <taxon>Kitasatosporales</taxon>
        <taxon>Streptomycetaceae</taxon>
        <taxon>Streptomyces</taxon>
    </lineage>
</organism>
<evidence type="ECO:0000256" key="4">
    <source>
        <dbReference type="SAM" id="Coils"/>
    </source>
</evidence>
<feature type="region of interest" description="Disordered" evidence="5">
    <location>
        <begin position="80"/>
        <end position="103"/>
    </location>
</feature>
<dbReference type="EMBL" id="BAAAPE010000001">
    <property type="protein sequence ID" value="GAA2064163.1"/>
    <property type="molecule type" value="Genomic_DNA"/>
</dbReference>
<dbReference type="SUPFAM" id="SSF46785">
    <property type="entry name" value="Winged helix' DNA-binding domain"/>
    <property type="match status" value="1"/>
</dbReference>
<dbReference type="CDD" id="cd07377">
    <property type="entry name" value="WHTH_GntR"/>
    <property type="match status" value="1"/>
</dbReference>
<dbReference type="RefSeq" id="WP_344524050.1">
    <property type="nucleotide sequence ID" value="NZ_BAAAPE010000001.1"/>
</dbReference>
<dbReference type="Proteomes" id="UP001500016">
    <property type="component" value="Unassembled WGS sequence"/>
</dbReference>
<reference evidence="7 8" key="1">
    <citation type="journal article" date="2019" name="Int. J. Syst. Evol. Microbiol.">
        <title>The Global Catalogue of Microorganisms (GCM) 10K type strain sequencing project: providing services to taxonomists for standard genome sequencing and annotation.</title>
        <authorList>
            <consortium name="The Broad Institute Genomics Platform"/>
            <consortium name="The Broad Institute Genome Sequencing Center for Infectious Disease"/>
            <person name="Wu L."/>
            <person name="Ma J."/>
        </authorList>
    </citation>
    <scope>NUCLEOTIDE SEQUENCE [LARGE SCALE GENOMIC DNA]</scope>
    <source>
        <strain evidence="7 8">JCM 15478</strain>
    </source>
</reference>
<keyword evidence="3" id="KW-0804">Transcription</keyword>
<dbReference type="InterPro" id="IPR050679">
    <property type="entry name" value="Bact_HTH_transcr_reg"/>
</dbReference>
<evidence type="ECO:0000313" key="8">
    <source>
        <dbReference type="Proteomes" id="UP001500016"/>
    </source>
</evidence>
<keyword evidence="2" id="KW-0238">DNA-binding</keyword>
<dbReference type="Gene3D" id="1.10.10.10">
    <property type="entry name" value="Winged helix-like DNA-binding domain superfamily/Winged helix DNA-binding domain"/>
    <property type="match status" value="1"/>
</dbReference>
<dbReference type="Pfam" id="PF00392">
    <property type="entry name" value="GntR"/>
    <property type="match status" value="1"/>
</dbReference>
<evidence type="ECO:0000256" key="3">
    <source>
        <dbReference type="ARBA" id="ARBA00023163"/>
    </source>
</evidence>
<gene>
    <name evidence="7" type="ORF">GCM10009801_08590</name>
</gene>
<name>A0ABN2VJW5_9ACTN</name>
<comment type="caution">
    <text evidence="7">The sequence shown here is derived from an EMBL/GenBank/DDBJ whole genome shotgun (WGS) entry which is preliminary data.</text>
</comment>
<dbReference type="SMART" id="SM00345">
    <property type="entry name" value="HTH_GNTR"/>
    <property type="match status" value="1"/>
</dbReference>
<evidence type="ECO:0000313" key="7">
    <source>
        <dbReference type="EMBL" id="GAA2064163.1"/>
    </source>
</evidence>
<dbReference type="InterPro" id="IPR036390">
    <property type="entry name" value="WH_DNA-bd_sf"/>
</dbReference>